<feature type="domain" description="4Fe-4S ferredoxin-type" evidence="10">
    <location>
        <begin position="466"/>
        <end position="495"/>
    </location>
</feature>
<dbReference type="PRINTS" id="PR00368">
    <property type="entry name" value="FADPNR"/>
</dbReference>
<keyword evidence="5" id="KW-0479">Metal-binding</keyword>
<dbReference type="Pfam" id="PF04879">
    <property type="entry name" value="Molybdop_Fe4S4"/>
    <property type="match status" value="1"/>
</dbReference>
<dbReference type="FunFam" id="3.30.70.20:FF:000035">
    <property type="entry name" value="Iron hydrogenase 1"/>
    <property type="match status" value="1"/>
</dbReference>
<evidence type="ECO:0000259" key="10">
    <source>
        <dbReference type="PROSITE" id="PS51379"/>
    </source>
</evidence>
<dbReference type="InterPro" id="IPR006657">
    <property type="entry name" value="MoPterin_dinucl-bd_dom"/>
</dbReference>
<dbReference type="InterPro" id="IPR009010">
    <property type="entry name" value="Asp_de-COase-like_dom_sf"/>
</dbReference>
<proteinExistence type="predicted"/>
<dbReference type="InterPro" id="IPR036188">
    <property type="entry name" value="FAD/NAD-bd_sf"/>
</dbReference>
<dbReference type="GO" id="GO:0016020">
    <property type="term" value="C:membrane"/>
    <property type="evidence" value="ECO:0007669"/>
    <property type="project" value="TreeGrafter"/>
</dbReference>
<dbReference type="CDD" id="cd02790">
    <property type="entry name" value="MopB_CT_Formate-Dh_H"/>
    <property type="match status" value="1"/>
</dbReference>
<organism evidence="12">
    <name type="scientific">marine sediment metagenome</name>
    <dbReference type="NCBI Taxonomy" id="412755"/>
    <lineage>
        <taxon>unclassified sequences</taxon>
        <taxon>metagenomes</taxon>
        <taxon>ecological metagenomes</taxon>
    </lineage>
</organism>
<dbReference type="GO" id="GO:0043546">
    <property type="term" value="F:molybdopterin cofactor binding"/>
    <property type="evidence" value="ECO:0007669"/>
    <property type="project" value="InterPro"/>
</dbReference>
<gene>
    <name evidence="12" type="ORF">LCGC14_1028360</name>
</gene>
<evidence type="ECO:0000256" key="4">
    <source>
        <dbReference type="ARBA" id="ARBA00022505"/>
    </source>
</evidence>
<dbReference type="PRINTS" id="PR00469">
    <property type="entry name" value="PNDRDTASEII"/>
</dbReference>
<comment type="cofactor">
    <cofactor evidence="2">
        <name>[4Fe-4S] cluster</name>
        <dbReference type="ChEBI" id="CHEBI:49883"/>
    </cofactor>
</comment>
<keyword evidence="4" id="KW-0500">Molybdenum</keyword>
<evidence type="ECO:0000256" key="5">
    <source>
        <dbReference type="ARBA" id="ARBA00022723"/>
    </source>
</evidence>
<dbReference type="EMBL" id="LAZR01004155">
    <property type="protein sequence ID" value="KKN11259.1"/>
    <property type="molecule type" value="Genomic_DNA"/>
</dbReference>
<dbReference type="InterPro" id="IPR006655">
    <property type="entry name" value="Mopterin_OxRdtase_prok_CS"/>
</dbReference>
<dbReference type="CDD" id="cd02753">
    <property type="entry name" value="MopB_Formate-Dh-H"/>
    <property type="match status" value="1"/>
</dbReference>
<dbReference type="SUPFAM" id="SSF51971">
    <property type="entry name" value="Nucleotide-binding domain"/>
    <property type="match status" value="1"/>
</dbReference>
<comment type="caution">
    <text evidence="12">The sequence shown here is derived from an EMBL/GenBank/DDBJ whole genome shotgun (WGS) entry which is preliminary data.</text>
</comment>
<evidence type="ECO:0000256" key="1">
    <source>
        <dbReference type="ARBA" id="ARBA00001942"/>
    </source>
</evidence>
<evidence type="ECO:0000313" key="12">
    <source>
        <dbReference type="EMBL" id="KKN11259.1"/>
    </source>
</evidence>
<dbReference type="PROSITE" id="PS00551">
    <property type="entry name" value="MOLYBDOPTERIN_PROK_1"/>
    <property type="match status" value="1"/>
</dbReference>
<dbReference type="InterPro" id="IPR017896">
    <property type="entry name" value="4Fe4S_Fe-S-bd"/>
</dbReference>
<evidence type="ECO:0000259" key="11">
    <source>
        <dbReference type="PROSITE" id="PS51669"/>
    </source>
</evidence>
<evidence type="ECO:0000256" key="2">
    <source>
        <dbReference type="ARBA" id="ARBA00001966"/>
    </source>
</evidence>
<dbReference type="Gene3D" id="3.50.50.60">
    <property type="entry name" value="FAD/NAD(P)-binding domain"/>
    <property type="match status" value="2"/>
</dbReference>
<dbReference type="InterPro" id="IPR041924">
    <property type="entry name" value="Formate_Dh-H_N"/>
</dbReference>
<dbReference type="InterPro" id="IPR006478">
    <property type="entry name" value="Formate_DH_asu"/>
</dbReference>
<dbReference type="GO" id="GO:0051539">
    <property type="term" value="F:4 iron, 4 sulfur cluster binding"/>
    <property type="evidence" value="ECO:0007669"/>
    <property type="project" value="UniProtKB-KW"/>
</dbReference>
<dbReference type="PROSITE" id="PS51669">
    <property type="entry name" value="4FE4S_MOW_BIS_MGD"/>
    <property type="match status" value="1"/>
</dbReference>
<dbReference type="PROSITE" id="PS51379">
    <property type="entry name" value="4FE4S_FER_2"/>
    <property type="match status" value="2"/>
</dbReference>
<comment type="cofactor">
    <cofactor evidence="1">
        <name>Mo-bis(molybdopterin guanine dinucleotide)</name>
        <dbReference type="ChEBI" id="CHEBI:60539"/>
    </cofactor>
</comment>
<dbReference type="InterPro" id="IPR041925">
    <property type="entry name" value="CT_Formate-Dh_H"/>
</dbReference>
<dbReference type="InterPro" id="IPR054351">
    <property type="entry name" value="NADH_UbQ_OxRdtase_ferredoxin"/>
</dbReference>
<sequence length="1178" mass="128188">RYRPQKAKATGKKIAIIGGGPAGLTCGYFSALKGHEPTVFEALPAAGGMLRYGIPEYRLPKDLLDKEISTITELGVDLQTNKALGKDFTLEELQKDYDAVFLGIGAQKSSSMRVDGEDMKGVYGAVDFLRQIGLGKTPKIGKRVAVVGAGNSAMDAARSSIRLGAEEVILIYRRSRDEMPAHDIEIEEAQHEGVKLQLLTNPTKVIGENGKVKAVECIKMELGEPDESGRRQPVPIEGSEFEIEVDMVVAAIGQKIDMEKVGVNASKRSSIEVDESTLQTSVKGVFAGGDGVTGPQAAIDAIAAGKRAAIAMDQHLRGLKISLPPRPFSAEKIGVSESDFEEEPKIKREKMLEIKPADRKDFSEVEQGLSEEQAIRDAKRCLECGCVKQNNCDLRDLSQEYEVDVNKFEGAEMLHFDIDSRHPFIEQDMSKCILCARCVRICDEVVGARAWTLSERGYGVTVETSFNKPLQETTCESCGQCVSTCPTGALVQNKAKFDREFLWPPKRVETVCPYCGVGCHLNMEVDEKGQVIGVGNLIGQGPNEGNLCVKGKFAYNFINHKDRLKKPMIKKNGKLTEVEWDEAIKFVSSKLNNIKKNNGADAIGVLSSAKITNEENYVVQKFARAVIGTNNVDHCARLCHAPTVAGLAQSFGSGAMTNPISDIDKSDCILVIGSNTTEAHPVIGFKIREMALQNKAKLIVIDPRKIKLAEHADYHMRQKPGSDVAVINSIMNVILSEGLADKDFIADRTEGFNELEKALKDFTPEKVEKISGIKADDIRAAAIAYAKAESASIFYSMGITQHTTGTDNVLSIANLAMLTGNIGRPGTGVNPLRGQNNVQGACDMGALPSSLPGYQAVSSDAAASFGGKWGCEISEKSGLTVTEMTEAAHEGNLKAIYIVGENPMMSDPNIDHVKEAYKKLDLLIVQDIFLTETAMMADVVLPSASFAEKDGTFTNTERRVQLLNKVIEPVGESKADWQTISEVAKAMGYDMNYSSTEEIMDEIAELTPIYGGINHPRLKGVCLHWPCPDDANDGTPILHTKEFTRGLGKFHAVKYRPPAEEPDDDYPLVLTTGRVLQQFHTGTMTRKSEGIEELAGHAVVEISSKDANSLGIKDGQKIKVTSRRGSIEPIAKIASIREGTVFIPFHYAEAAANRLTNDAIDPVAKIPEFKVCAVKVEK</sequence>
<dbReference type="Gene3D" id="2.20.25.90">
    <property type="entry name" value="ADC-like domains"/>
    <property type="match status" value="1"/>
</dbReference>
<dbReference type="Gene3D" id="3.40.228.10">
    <property type="entry name" value="Dimethylsulfoxide Reductase, domain 2"/>
    <property type="match status" value="1"/>
</dbReference>
<evidence type="ECO:0000256" key="7">
    <source>
        <dbReference type="ARBA" id="ARBA00023002"/>
    </source>
</evidence>
<keyword evidence="3" id="KW-0004">4Fe-4S</keyword>
<dbReference type="InterPro" id="IPR023753">
    <property type="entry name" value="FAD/NAD-binding_dom"/>
</dbReference>
<evidence type="ECO:0000256" key="9">
    <source>
        <dbReference type="ARBA" id="ARBA00023014"/>
    </source>
</evidence>
<keyword evidence="6" id="KW-0677">Repeat</keyword>
<evidence type="ECO:0000256" key="8">
    <source>
        <dbReference type="ARBA" id="ARBA00023004"/>
    </source>
</evidence>
<keyword evidence="9" id="KW-0411">Iron-sulfur</keyword>
<protein>
    <submittedName>
        <fullName evidence="12">Uncharacterized protein</fullName>
    </submittedName>
</protein>
<dbReference type="InterPro" id="IPR006963">
    <property type="entry name" value="Mopterin_OxRdtase_4Fe-4S_dom"/>
</dbReference>
<keyword evidence="8" id="KW-0408">Iron</keyword>
<dbReference type="PROSITE" id="PS00198">
    <property type="entry name" value="4FE4S_FER_1"/>
    <property type="match status" value="1"/>
</dbReference>
<dbReference type="Pfam" id="PF00384">
    <property type="entry name" value="Molybdopterin"/>
    <property type="match status" value="1"/>
</dbReference>
<dbReference type="FunFam" id="3.40.228.10:FF:000002">
    <property type="entry name" value="Formate dehydrogenase subunit alpha"/>
    <property type="match status" value="1"/>
</dbReference>
<dbReference type="InterPro" id="IPR017900">
    <property type="entry name" value="4Fe4S_Fe_S_CS"/>
</dbReference>
<feature type="domain" description="4Fe-4S Mo/W bis-MGD-type" evidence="11">
    <location>
        <begin position="505"/>
        <end position="562"/>
    </location>
</feature>
<accession>A0A0F9MZZ1</accession>
<feature type="domain" description="4Fe-4S ferredoxin-type" evidence="10">
    <location>
        <begin position="423"/>
        <end position="454"/>
    </location>
</feature>
<dbReference type="InterPro" id="IPR006656">
    <property type="entry name" value="Mopterin_OxRdtase"/>
</dbReference>
<dbReference type="Pfam" id="PF22117">
    <property type="entry name" value="Fer4_Nqo3"/>
    <property type="match status" value="1"/>
</dbReference>
<dbReference type="SUPFAM" id="SSF54862">
    <property type="entry name" value="4Fe-4S ferredoxins"/>
    <property type="match status" value="1"/>
</dbReference>
<dbReference type="GO" id="GO:0003954">
    <property type="term" value="F:NADH dehydrogenase activity"/>
    <property type="evidence" value="ECO:0007669"/>
    <property type="project" value="TreeGrafter"/>
</dbReference>
<dbReference type="GO" id="GO:0015942">
    <property type="term" value="P:formate metabolic process"/>
    <property type="evidence" value="ECO:0007669"/>
    <property type="project" value="InterPro"/>
</dbReference>
<evidence type="ECO:0000256" key="3">
    <source>
        <dbReference type="ARBA" id="ARBA00022485"/>
    </source>
</evidence>
<dbReference type="GO" id="GO:0046872">
    <property type="term" value="F:metal ion binding"/>
    <property type="evidence" value="ECO:0007669"/>
    <property type="project" value="UniProtKB-KW"/>
</dbReference>
<keyword evidence="7" id="KW-0560">Oxidoreductase</keyword>
<name>A0A0F9MZZ1_9ZZZZ</name>
<dbReference type="NCBIfam" id="TIGR01591">
    <property type="entry name" value="Fdh-alpha"/>
    <property type="match status" value="1"/>
</dbReference>
<reference evidence="12" key="1">
    <citation type="journal article" date="2015" name="Nature">
        <title>Complex archaea that bridge the gap between prokaryotes and eukaryotes.</title>
        <authorList>
            <person name="Spang A."/>
            <person name="Saw J.H."/>
            <person name="Jorgensen S.L."/>
            <person name="Zaremba-Niedzwiedzka K."/>
            <person name="Martijn J."/>
            <person name="Lind A.E."/>
            <person name="van Eijk R."/>
            <person name="Schleper C."/>
            <person name="Guy L."/>
            <person name="Ettema T.J."/>
        </authorList>
    </citation>
    <scope>NUCLEOTIDE SEQUENCE</scope>
</reference>
<dbReference type="SMART" id="SM00926">
    <property type="entry name" value="Molybdop_Fe4S4"/>
    <property type="match status" value="1"/>
</dbReference>
<dbReference type="PROSITE" id="PS00490">
    <property type="entry name" value="MOLYBDOPTERIN_PROK_2"/>
    <property type="match status" value="1"/>
</dbReference>
<dbReference type="SUPFAM" id="SSF50692">
    <property type="entry name" value="ADC-like"/>
    <property type="match status" value="1"/>
</dbReference>
<dbReference type="Pfam" id="PF01568">
    <property type="entry name" value="Molydop_binding"/>
    <property type="match status" value="1"/>
</dbReference>
<dbReference type="AlphaFoldDB" id="A0A0F9MZZ1"/>
<dbReference type="PANTHER" id="PTHR43105:SF14">
    <property type="entry name" value="FORMATE DEHYDROGENASE H"/>
    <property type="match status" value="1"/>
</dbReference>
<feature type="non-terminal residue" evidence="12">
    <location>
        <position position="1"/>
    </location>
</feature>
<dbReference type="GO" id="GO:0022904">
    <property type="term" value="P:respiratory electron transport chain"/>
    <property type="evidence" value="ECO:0007669"/>
    <property type="project" value="TreeGrafter"/>
</dbReference>
<dbReference type="InterPro" id="IPR050123">
    <property type="entry name" value="Prok_molybdopt-oxidoreductase"/>
</dbReference>
<dbReference type="Pfam" id="PF07992">
    <property type="entry name" value="Pyr_redox_2"/>
    <property type="match status" value="1"/>
</dbReference>
<dbReference type="FunFam" id="2.40.40.20:FF:000005">
    <property type="entry name" value="Periplasmic nitrate reductase"/>
    <property type="match status" value="1"/>
</dbReference>
<dbReference type="Gene3D" id="2.40.40.20">
    <property type="match status" value="1"/>
</dbReference>
<dbReference type="SUPFAM" id="SSF53706">
    <property type="entry name" value="Formate dehydrogenase/DMSO reductase, domains 1-3"/>
    <property type="match status" value="1"/>
</dbReference>
<dbReference type="Gene3D" id="3.30.70.20">
    <property type="match status" value="1"/>
</dbReference>
<dbReference type="Gene3D" id="3.40.50.740">
    <property type="match status" value="1"/>
</dbReference>
<dbReference type="InterPro" id="IPR027467">
    <property type="entry name" value="MopterinOxRdtase_cofactor_BS"/>
</dbReference>
<dbReference type="PANTHER" id="PTHR43105">
    <property type="entry name" value="RESPIRATORY NITRATE REDUCTASE"/>
    <property type="match status" value="1"/>
</dbReference>
<dbReference type="GO" id="GO:0008863">
    <property type="term" value="F:formate dehydrogenase (NAD+) activity"/>
    <property type="evidence" value="ECO:0007669"/>
    <property type="project" value="InterPro"/>
</dbReference>
<evidence type="ECO:0000256" key="6">
    <source>
        <dbReference type="ARBA" id="ARBA00022737"/>
    </source>
</evidence>